<gene>
    <name evidence="3" type="ORF">KL859_20465</name>
</gene>
<dbReference type="EMBL" id="JAHBOM010000015">
    <property type="protein sequence ID" value="MBU8825232.1"/>
    <property type="molecule type" value="Genomic_DNA"/>
</dbReference>
<comment type="caution">
    <text evidence="3">The sequence shown here is derived from an EMBL/GenBank/DDBJ whole genome shotgun (WGS) entry which is preliminary data.</text>
</comment>
<dbReference type="Gene3D" id="2.60.40.420">
    <property type="entry name" value="Cupredoxins - blue copper proteins"/>
    <property type="match status" value="1"/>
</dbReference>
<feature type="compositionally biased region" description="Polar residues" evidence="1">
    <location>
        <begin position="47"/>
        <end position="59"/>
    </location>
</feature>
<feature type="region of interest" description="Disordered" evidence="1">
    <location>
        <begin position="31"/>
        <end position="60"/>
    </location>
</feature>
<feature type="signal peptide" evidence="2">
    <location>
        <begin position="1"/>
        <end position="24"/>
    </location>
</feature>
<accession>A0ABS6HV45</accession>
<keyword evidence="4" id="KW-1185">Reference proteome</keyword>
<evidence type="ECO:0000313" key="4">
    <source>
        <dbReference type="Proteomes" id="UP000696413"/>
    </source>
</evidence>
<feature type="compositionally biased region" description="Low complexity" evidence="1">
    <location>
        <begin position="34"/>
        <end position="46"/>
    </location>
</feature>
<dbReference type="InterPro" id="IPR008972">
    <property type="entry name" value="Cupredoxin"/>
</dbReference>
<dbReference type="SUPFAM" id="SSF49503">
    <property type="entry name" value="Cupredoxins"/>
    <property type="match status" value="1"/>
</dbReference>
<reference evidence="3 4" key="1">
    <citation type="submission" date="2021-05" db="EMBL/GenBank/DDBJ databases">
        <title>Draft Genome Sequences of Clinical Respiratory Isolates of Mycobacterium goodii Recovered in Ireland.</title>
        <authorList>
            <person name="Flanagan P.R."/>
            <person name="Mok S."/>
            <person name="Roycroft E."/>
            <person name="Rogers T.R."/>
            <person name="Fitzgibbon M."/>
        </authorList>
    </citation>
    <scope>NUCLEOTIDE SEQUENCE [LARGE SCALE GENOMIC DNA]</scope>
    <source>
        <strain evidence="3 4">14IE55</strain>
    </source>
</reference>
<protein>
    <recommendedName>
        <fullName evidence="5">EfeO-type cupredoxin-like domain-containing protein</fullName>
    </recommendedName>
</protein>
<dbReference type="Proteomes" id="UP000696413">
    <property type="component" value="Unassembled WGS sequence"/>
</dbReference>
<dbReference type="RefSeq" id="WP_073679522.1">
    <property type="nucleotide sequence ID" value="NZ_CP092364.2"/>
</dbReference>
<evidence type="ECO:0008006" key="5">
    <source>
        <dbReference type="Google" id="ProtNLM"/>
    </source>
</evidence>
<keyword evidence="2" id="KW-0732">Signal</keyword>
<dbReference type="PROSITE" id="PS51257">
    <property type="entry name" value="PROKAR_LIPOPROTEIN"/>
    <property type="match status" value="1"/>
</dbReference>
<name>A0ABS6HV45_MYCGD</name>
<organism evidence="3 4">
    <name type="scientific">Mycolicibacterium goodii</name>
    <name type="common">Mycobacterium goodii</name>
    <dbReference type="NCBI Taxonomy" id="134601"/>
    <lineage>
        <taxon>Bacteria</taxon>
        <taxon>Bacillati</taxon>
        <taxon>Actinomycetota</taxon>
        <taxon>Actinomycetes</taxon>
        <taxon>Mycobacteriales</taxon>
        <taxon>Mycobacteriaceae</taxon>
        <taxon>Mycolicibacterium</taxon>
    </lineage>
</organism>
<evidence type="ECO:0000256" key="1">
    <source>
        <dbReference type="SAM" id="MobiDB-lite"/>
    </source>
</evidence>
<proteinExistence type="predicted"/>
<evidence type="ECO:0000256" key="2">
    <source>
        <dbReference type="SAM" id="SignalP"/>
    </source>
</evidence>
<feature type="chain" id="PRO_5045560312" description="EfeO-type cupredoxin-like domain-containing protein" evidence="2">
    <location>
        <begin position="25"/>
        <end position="148"/>
    </location>
</feature>
<evidence type="ECO:0000313" key="3">
    <source>
        <dbReference type="EMBL" id="MBU8825232.1"/>
    </source>
</evidence>
<sequence>MTNRKRSVVVLAPAVALTLALLTAACGSGDTAEETSAAPASPSESTVNPSDMTDQQQAPNRLVIDVTIKGGEVTPTNEQLQGKVGDPIVVRVNSDAADELHVHSNPEHTFPIEPRSGQQFQFTVEVPGTVDIELHQLNRVIASVQVQQ</sequence>